<accession>A0A4Z0BKK0</accession>
<organism evidence="2 3">
    <name type="scientific">Ramlibacter rhizophilus</name>
    <dbReference type="NCBI Taxonomy" id="1781167"/>
    <lineage>
        <taxon>Bacteria</taxon>
        <taxon>Pseudomonadati</taxon>
        <taxon>Pseudomonadota</taxon>
        <taxon>Betaproteobacteria</taxon>
        <taxon>Burkholderiales</taxon>
        <taxon>Comamonadaceae</taxon>
        <taxon>Ramlibacter</taxon>
    </lineage>
</organism>
<comment type="caution">
    <text evidence="2">The sequence shown here is derived from an EMBL/GenBank/DDBJ whole genome shotgun (WGS) entry which is preliminary data.</text>
</comment>
<feature type="domain" description="HTH marR-type" evidence="1">
    <location>
        <begin position="8"/>
        <end position="141"/>
    </location>
</feature>
<proteinExistence type="predicted"/>
<dbReference type="SUPFAM" id="SSF46785">
    <property type="entry name" value="Winged helix' DNA-binding domain"/>
    <property type="match status" value="1"/>
</dbReference>
<dbReference type="OrthoDB" id="8851447at2"/>
<evidence type="ECO:0000313" key="3">
    <source>
        <dbReference type="Proteomes" id="UP000297564"/>
    </source>
</evidence>
<name>A0A4Z0BKK0_9BURK</name>
<dbReference type="GO" id="GO:0006950">
    <property type="term" value="P:response to stress"/>
    <property type="evidence" value="ECO:0007669"/>
    <property type="project" value="TreeGrafter"/>
</dbReference>
<dbReference type="PRINTS" id="PR00598">
    <property type="entry name" value="HTHMARR"/>
</dbReference>
<dbReference type="InterPro" id="IPR039422">
    <property type="entry name" value="MarR/SlyA-like"/>
</dbReference>
<dbReference type="RefSeq" id="WP_135285388.1">
    <property type="nucleotide sequence ID" value="NZ_SMLL01000004.1"/>
</dbReference>
<dbReference type="SMART" id="SM00347">
    <property type="entry name" value="HTH_MARR"/>
    <property type="match status" value="1"/>
</dbReference>
<dbReference type="Gene3D" id="1.10.10.10">
    <property type="entry name" value="Winged helix-like DNA-binding domain superfamily/Winged helix DNA-binding domain"/>
    <property type="match status" value="1"/>
</dbReference>
<dbReference type="PANTHER" id="PTHR33164:SF95">
    <property type="entry name" value="TRANSCRIPTIONAL REGULATOR"/>
    <property type="match status" value="1"/>
</dbReference>
<gene>
    <name evidence="2" type="ORF">EZ242_11975</name>
</gene>
<dbReference type="AlphaFoldDB" id="A0A4Z0BKK0"/>
<dbReference type="InterPro" id="IPR000835">
    <property type="entry name" value="HTH_MarR-typ"/>
</dbReference>
<dbReference type="PROSITE" id="PS50995">
    <property type="entry name" value="HTH_MARR_2"/>
    <property type="match status" value="1"/>
</dbReference>
<dbReference type="EMBL" id="SMLL01000004">
    <property type="protein sequence ID" value="TFY99845.1"/>
    <property type="molecule type" value="Genomic_DNA"/>
</dbReference>
<dbReference type="PANTHER" id="PTHR33164">
    <property type="entry name" value="TRANSCRIPTIONAL REGULATOR, MARR FAMILY"/>
    <property type="match status" value="1"/>
</dbReference>
<evidence type="ECO:0000259" key="1">
    <source>
        <dbReference type="PROSITE" id="PS50995"/>
    </source>
</evidence>
<dbReference type="InterPro" id="IPR036388">
    <property type="entry name" value="WH-like_DNA-bd_sf"/>
</dbReference>
<reference evidence="2 3" key="1">
    <citation type="submission" date="2019-03" db="EMBL/GenBank/DDBJ databases">
        <title>Ramlibacter rhizophilus CCTCC AB2015357, whole genome shotgun sequence.</title>
        <authorList>
            <person name="Zhang X."/>
            <person name="Feng G."/>
            <person name="Zhu H."/>
        </authorList>
    </citation>
    <scope>NUCLEOTIDE SEQUENCE [LARGE SCALE GENOMIC DNA]</scope>
    <source>
        <strain evidence="2 3">CCTCC AB2015357</strain>
    </source>
</reference>
<keyword evidence="3" id="KW-1185">Reference proteome</keyword>
<evidence type="ECO:0000313" key="2">
    <source>
        <dbReference type="EMBL" id="TFY99845.1"/>
    </source>
</evidence>
<dbReference type="GO" id="GO:0003700">
    <property type="term" value="F:DNA-binding transcription factor activity"/>
    <property type="evidence" value="ECO:0007669"/>
    <property type="project" value="InterPro"/>
</dbReference>
<sequence length="150" mass="16489">MEDQLPVDSSLFFKLVRVVNLTARPFHESVGKQHDLSLNEWRTMVVLASHPGVTATDVAECTGLDKMSVSRAVAALEKHGRLQRETDPRDQRRNLLKLNAQGMRLFRRIGATAKQREAQLFAGVSARELDMLGATLDKLLAGLGSAAPKA</sequence>
<dbReference type="InterPro" id="IPR036390">
    <property type="entry name" value="WH_DNA-bd_sf"/>
</dbReference>
<protein>
    <submittedName>
        <fullName evidence="2">MarR family transcriptional regulator</fullName>
    </submittedName>
</protein>
<dbReference type="Pfam" id="PF12802">
    <property type="entry name" value="MarR_2"/>
    <property type="match status" value="1"/>
</dbReference>
<dbReference type="Proteomes" id="UP000297564">
    <property type="component" value="Unassembled WGS sequence"/>
</dbReference>